<sequence>MNRYHYLMRSTAIASGLLIGAEVNAAKDLSWEKADLHEVAIMMSEPMMRVDGSYHELLDAYYLKPVYGANNTVMAPLEDILDELNGFYVTNGNQVKIELNGRIVEMSLGSQIALVNENTVEMPITPQKFDDALYLPFKFVFEQLGAKYSWNKKRERAVATLLRPKGSMFKSEKGPISLKTIYKKDDGWFVSAEAKQVAEAMLRNQNTDGGWFKVGSSASLAQVYNRDTFPMYRQKSTIDNDATYVQITTLAKVYGHTQDERYKESALRGIEYLINGQLNNGGWPQFFPETRGYHKHITFNDDAISNTLTVLRDVASQKGGYKFISDTMASAAKEAVEKGIALILDRQVVVNGKKTGWCAQYHYQTLECEKGRSYELAAISGGESVKVVKFLMSIENPSQDVINAVHDAVAFLQSQSIKDKKLVKVKDPTLEFGVDRVVIDKKGAVSWPRFIDSTTLEPLFSNRQGDRLNRFDDISYERSVKYSWLVTSPNKLINELYPKWQKNYASTMHVSL</sequence>
<reference evidence="2 3" key="1">
    <citation type="submission" date="2019-03" db="EMBL/GenBank/DDBJ databases">
        <title>Genomic Encyclopedia of Type Strains, Phase III (KMG-III): the genomes of soil and plant-associated and newly described type strains.</title>
        <authorList>
            <person name="Whitman W."/>
        </authorList>
    </citation>
    <scope>NUCLEOTIDE SEQUENCE [LARGE SCALE GENOMIC DNA]</scope>
    <source>
        <strain evidence="2 3">CECT 7378</strain>
    </source>
</reference>
<comment type="caution">
    <text evidence="2">The sequence shown here is derived from an EMBL/GenBank/DDBJ whole genome shotgun (WGS) entry which is preliminary data.</text>
</comment>
<dbReference type="Pfam" id="PF07833">
    <property type="entry name" value="Cu_amine_oxidN1"/>
    <property type="match status" value="1"/>
</dbReference>
<evidence type="ECO:0000313" key="3">
    <source>
        <dbReference type="Proteomes" id="UP000294656"/>
    </source>
</evidence>
<organism evidence="2 3">
    <name type="scientific">Marinomonas balearica</name>
    <dbReference type="NCBI Taxonomy" id="491947"/>
    <lineage>
        <taxon>Bacteria</taxon>
        <taxon>Pseudomonadati</taxon>
        <taxon>Pseudomonadota</taxon>
        <taxon>Gammaproteobacteria</taxon>
        <taxon>Oceanospirillales</taxon>
        <taxon>Oceanospirillaceae</taxon>
        <taxon>Marinomonas</taxon>
    </lineage>
</organism>
<dbReference type="EMBL" id="SNXC01000015">
    <property type="protein sequence ID" value="TDO95968.1"/>
    <property type="molecule type" value="Genomic_DNA"/>
</dbReference>
<keyword evidence="2" id="KW-0456">Lyase</keyword>
<dbReference type="GO" id="GO:0016829">
    <property type="term" value="F:lyase activity"/>
    <property type="evidence" value="ECO:0007669"/>
    <property type="project" value="UniProtKB-KW"/>
</dbReference>
<feature type="domain" description="Copper amine oxidase-like N-terminal" evidence="1">
    <location>
        <begin position="65"/>
        <end position="155"/>
    </location>
</feature>
<dbReference type="SUPFAM" id="SSF55383">
    <property type="entry name" value="Copper amine oxidase, domain N"/>
    <property type="match status" value="1"/>
</dbReference>
<keyword evidence="3" id="KW-1185">Reference proteome</keyword>
<dbReference type="InterPro" id="IPR012669">
    <property type="entry name" value="Pectate_lyase"/>
</dbReference>
<name>A0A4R6M3U1_9GAMM</name>
<dbReference type="Gene3D" id="1.50.10.20">
    <property type="match status" value="1"/>
</dbReference>
<dbReference type="Gene3D" id="3.30.457.10">
    <property type="entry name" value="Copper amine oxidase-like, N-terminal domain"/>
    <property type="match status" value="1"/>
</dbReference>
<dbReference type="InterPro" id="IPR012854">
    <property type="entry name" value="Cu_amine_oxidase-like_N"/>
</dbReference>
<dbReference type="InterPro" id="IPR036582">
    <property type="entry name" value="Mao_N_sf"/>
</dbReference>
<dbReference type="Pfam" id="PF09492">
    <property type="entry name" value="Pec_lyase"/>
    <property type="match status" value="1"/>
</dbReference>
<dbReference type="SUPFAM" id="SSF81853">
    <property type="entry name" value="Family 10 polysaccharide lyase"/>
    <property type="match status" value="1"/>
</dbReference>
<dbReference type="RefSeq" id="WP_133505026.1">
    <property type="nucleotide sequence ID" value="NZ_SNXC01000015.1"/>
</dbReference>
<protein>
    <submittedName>
        <fullName evidence="2">PelA/Pel-15E family pectate lyase</fullName>
    </submittedName>
</protein>
<evidence type="ECO:0000313" key="2">
    <source>
        <dbReference type="EMBL" id="TDO95968.1"/>
    </source>
</evidence>
<dbReference type="Proteomes" id="UP000294656">
    <property type="component" value="Unassembled WGS sequence"/>
</dbReference>
<dbReference type="OrthoDB" id="9804686at2"/>
<evidence type="ECO:0000259" key="1">
    <source>
        <dbReference type="Pfam" id="PF07833"/>
    </source>
</evidence>
<accession>A0A4R6M3U1</accession>
<dbReference type="AlphaFoldDB" id="A0A4R6M3U1"/>
<gene>
    <name evidence="2" type="ORF">DFP79_3336</name>
</gene>
<proteinExistence type="predicted"/>
<dbReference type="NCBIfam" id="TIGR02474">
    <property type="entry name" value="pec_lyase"/>
    <property type="match status" value="1"/>
</dbReference>